<comment type="caution">
    <text evidence="2">The sequence shown here is derived from an EMBL/GenBank/DDBJ whole genome shotgun (WGS) entry which is preliminary data.</text>
</comment>
<name>A0A2S7UYA0_9GAMM</name>
<evidence type="ECO:0000313" key="2">
    <source>
        <dbReference type="EMBL" id="PQJ54967.1"/>
    </source>
</evidence>
<dbReference type="Proteomes" id="UP000239007">
    <property type="component" value="Unassembled WGS sequence"/>
</dbReference>
<protein>
    <submittedName>
        <fullName evidence="2">Uncharacterized protein</fullName>
    </submittedName>
</protein>
<evidence type="ECO:0000313" key="3">
    <source>
        <dbReference type="Proteomes" id="UP000239007"/>
    </source>
</evidence>
<dbReference type="EMBL" id="MSCH01000003">
    <property type="protein sequence ID" value="PQJ54967.1"/>
    <property type="molecule type" value="Genomic_DNA"/>
</dbReference>
<dbReference type="AlphaFoldDB" id="A0A2S7UYA0"/>
<proteinExistence type="predicted"/>
<accession>A0A2S7UYA0</accession>
<reference evidence="2 3" key="1">
    <citation type="submission" date="2016-12" db="EMBL/GenBank/DDBJ databases">
        <title>Diversity of luminous bacteria.</title>
        <authorList>
            <person name="Yoshizawa S."/>
            <person name="Kogure K."/>
        </authorList>
    </citation>
    <scope>NUCLEOTIDE SEQUENCE [LARGE SCALE GENOMIC DNA]</scope>
    <source>
        <strain evidence="2 3">SA4-48</strain>
    </source>
</reference>
<keyword evidence="3" id="KW-1185">Reference proteome</keyword>
<dbReference type="OrthoDB" id="5616064at2"/>
<evidence type="ECO:0000256" key="1">
    <source>
        <dbReference type="SAM" id="MobiDB-lite"/>
    </source>
</evidence>
<gene>
    <name evidence="2" type="ORF">BTO11_15765</name>
</gene>
<feature type="compositionally biased region" description="Polar residues" evidence="1">
    <location>
        <begin position="191"/>
        <end position="215"/>
    </location>
</feature>
<feature type="region of interest" description="Disordered" evidence="1">
    <location>
        <begin position="190"/>
        <end position="215"/>
    </location>
</feature>
<sequence>MYSANFSDNVSFNLLSSILKGCSFMWMKKKINIAIVLSMCFCTANVIASTVPDWIYNPTIKDGLAAVDCVKFSGNWSSASKLSSANARIALAQQIEINVESLDETYDSRHSDQDDIILSTKFSSVSKQFTKQVLGGSRIVKTEIVTISGNEYYCALATLDPTKTKHTFELIVKATDKKLEPELETELFEQFKQSNGPTPTAITEQTNKESINNKE</sequence>
<organism evidence="2 3">
    <name type="scientific">Psychrosphaera saromensis</name>
    <dbReference type="NCBI Taxonomy" id="716813"/>
    <lineage>
        <taxon>Bacteria</taxon>
        <taxon>Pseudomonadati</taxon>
        <taxon>Pseudomonadota</taxon>
        <taxon>Gammaproteobacteria</taxon>
        <taxon>Alteromonadales</taxon>
        <taxon>Pseudoalteromonadaceae</taxon>
        <taxon>Psychrosphaera</taxon>
    </lineage>
</organism>